<sequence>MKLVEQRLRKRSRDGLLIGEERLTAAQTLSRSPSPPAQDKYSESTVPPMVVLPASTIVRNPFASPNPSNQAVTTNASTTSAILSSSSSSASGSATSASSTSSNSAAISYRARDRSISPSLLTAHARNDSHSLASPTNGSTPQISIHPHPAATVAAAAALANPNHPSSCSCVATICRPAVAACIPMPPWPGASLAAAALPQGQPAVAVLHHITTTWKSSLK</sequence>
<evidence type="ECO:0000313" key="3">
    <source>
        <dbReference type="Proteomes" id="UP000299102"/>
    </source>
</evidence>
<name>A0A4C1S8R4_EUMVA</name>
<dbReference type="Proteomes" id="UP000299102">
    <property type="component" value="Unassembled WGS sequence"/>
</dbReference>
<feature type="region of interest" description="Disordered" evidence="1">
    <location>
        <begin position="1"/>
        <end position="45"/>
    </location>
</feature>
<protein>
    <submittedName>
        <fullName evidence="2">Uncharacterized protein</fullName>
    </submittedName>
</protein>
<organism evidence="2 3">
    <name type="scientific">Eumeta variegata</name>
    <name type="common">Bagworm moth</name>
    <name type="synonym">Eumeta japonica</name>
    <dbReference type="NCBI Taxonomy" id="151549"/>
    <lineage>
        <taxon>Eukaryota</taxon>
        <taxon>Metazoa</taxon>
        <taxon>Ecdysozoa</taxon>
        <taxon>Arthropoda</taxon>
        <taxon>Hexapoda</taxon>
        <taxon>Insecta</taxon>
        <taxon>Pterygota</taxon>
        <taxon>Neoptera</taxon>
        <taxon>Endopterygota</taxon>
        <taxon>Lepidoptera</taxon>
        <taxon>Glossata</taxon>
        <taxon>Ditrysia</taxon>
        <taxon>Tineoidea</taxon>
        <taxon>Psychidae</taxon>
        <taxon>Oiketicinae</taxon>
        <taxon>Eumeta</taxon>
    </lineage>
</organism>
<feature type="compositionally biased region" description="Polar residues" evidence="1">
    <location>
        <begin position="130"/>
        <end position="143"/>
    </location>
</feature>
<gene>
    <name evidence="2" type="ORF">EVAR_71088_1</name>
</gene>
<comment type="caution">
    <text evidence="2">The sequence shown here is derived from an EMBL/GenBank/DDBJ whole genome shotgun (WGS) entry which is preliminary data.</text>
</comment>
<evidence type="ECO:0000313" key="2">
    <source>
        <dbReference type="EMBL" id="GBO98591.1"/>
    </source>
</evidence>
<accession>A0A4C1S8R4</accession>
<dbReference type="EMBL" id="BGZK01006409">
    <property type="protein sequence ID" value="GBO98591.1"/>
    <property type="molecule type" value="Genomic_DNA"/>
</dbReference>
<feature type="region of interest" description="Disordered" evidence="1">
    <location>
        <begin position="83"/>
        <end position="105"/>
    </location>
</feature>
<dbReference type="AlphaFoldDB" id="A0A4C1S8R4"/>
<reference evidence="2 3" key="1">
    <citation type="journal article" date="2019" name="Commun. Biol.">
        <title>The bagworm genome reveals a unique fibroin gene that provides high tensile strength.</title>
        <authorList>
            <person name="Kono N."/>
            <person name="Nakamura H."/>
            <person name="Ohtoshi R."/>
            <person name="Tomita M."/>
            <person name="Numata K."/>
            <person name="Arakawa K."/>
        </authorList>
    </citation>
    <scope>NUCLEOTIDE SEQUENCE [LARGE SCALE GENOMIC DNA]</scope>
</reference>
<feature type="region of interest" description="Disordered" evidence="1">
    <location>
        <begin position="126"/>
        <end position="145"/>
    </location>
</feature>
<keyword evidence="3" id="KW-1185">Reference proteome</keyword>
<evidence type="ECO:0000256" key="1">
    <source>
        <dbReference type="SAM" id="MobiDB-lite"/>
    </source>
</evidence>
<proteinExistence type="predicted"/>